<dbReference type="AlphaFoldDB" id="A0AAD2CW07"/>
<evidence type="ECO:0000256" key="1">
    <source>
        <dbReference type="SAM" id="Phobius"/>
    </source>
</evidence>
<dbReference type="Proteomes" id="UP001295684">
    <property type="component" value="Unassembled WGS sequence"/>
</dbReference>
<evidence type="ECO:0000313" key="3">
    <source>
        <dbReference type="Proteomes" id="UP001295684"/>
    </source>
</evidence>
<feature type="transmembrane region" description="Helical" evidence="1">
    <location>
        <begin position="149"/>
        <end position="169"/>
    </location>
</feature>
<proteinExistence type="predicted"/>
<name>A0AAD2CW07_EUPCR</name>
<comment type="caution">
    <text evidence="2">The sequence shown here is derived from an EMBL/GenBank/DDBJ whole genome shotgun (WGS) entry which is preliminary data.</text>
</comment>
<gene>
    <name evidence="2" type="ORF">ECRASSUSDP1_LOCUS13923</name>
</gene>
<feature type="transmembrane region" description="Helical" evidence="1">
    <location>
        <begin position="41"/>
        <end position="60"/>
    </location>
</feature>
<feature type="transmembrane region" description="Helical" evidence="1">
    <location>
        <begin position="272"/>
        <end position="289"/>
    </location>
</feature>
<sequence>MQTARIQADVLQQPPSDMVGGKIFLPYVDLDIDCKNLKFDFFFFLALSLAWLGILIWWCSLNWRWYTHQLTLMQRVLIVIPVLKLIDVFSYYLFIGECPWITEETEYQSKYLIMALVTISSIYQSVAMGLFMMISCGWTLLYNEVSREIATSVTVSMGVTYLCYSAYYVSIPDSAFRMFMEYFMIFLYVYIFYFCFKFTLETLKVFNIFIRYMEAHNTRIIIEATTLKKRMISRYFFICCLYFAVCIVFQGIIPSISEYFVKTMYFTTTVDVIQQALDLVILGALLYNFRARDWPNYYLIVSYELGNLAQVAQGAEQEVNISEAQALFGKSQSDDEIQTEDLSEKNVIFINPSYEEEYAEIGLQKMAQEGRFFQYFRIGTQDVPKDVSDSAD</sequence>
<keyword evidence="3" id="KW-1185">Reference proteome</keyword>
<feature type="transmembrane region" description="Helical" evidence="1">
    <location>
        <begin position="72"/>
        <end position="93"/>
    </location>
</feature>
<dbReference type="EMBL" id="CAMPGE010013885">
    <property type="protein sequence ID" value="CAI2372592.1"/>
    <property type="molecule type" value="Genomic_DNA"/>
</dbReference>
<reference evidence="2" key="1">
    <citation type="submission" date="2023-07" db="EMBL/GenBank/DDBJ databases">
        <authorList>
            <consortium name="AG Swart"/>
            <person name="Singh M."/>
            <person name="Singh A."/>
            <person name="Seah K."/>
            <person name="Emmerich C."/>
        </authorList>
    </citation>
    <scope>NUCLEOTIDE SEQUENCE</scope>
    <source>
        <strain evidence="2">DP1</strain>
    </source>
</reference>
<protein>
    <submittedName>
        <fullName evidence="2">Uncharacterized protein</fullName>
    </submittedName>
</protein>
<feature type="transmembrane region" description="Helical" evidence="1">
    <location>
        <begin position="235"/>
        <end position="252"/>
    </location>
</feature>
<evidence type="ECO:0000313" key="2">
    <source>
        <dbReference type="EMBL" id="CAI2372592.1"/>
    </source>
</evidence>
<keyword evidence="1" id="KW-0812">Transmembrane</keyword>
<keyword evidence="1" id="KW-1133">Transmembrane helix</keyword>
<accession>A0AAD2CW07</accession>
<organism evidence="2 3">
    <name type="scientific">Euplotes crassus</name>
    <dbReference type="NCBI Taxonomy" id="5936"/>
    <lineage>
        <taxon>Eukaryota</taxon>
        <taxon>Sar</taxon>
        <taxon>Alveolata</taxon>
        <taxon>Ciliophora</taxon>
        <taxon>Intramacronucleata</taxon>
        <taxon>Spirotrichea</taxon>
        <taxon>Hypotrichia</taxon>
        <taxon>Euplotida</taxon>
        <taxon>Euplotidae</taxon>
        <taxon>Moneuplotes</taxon>
    </lineage>
</organism>
<keyword evidence="1" id="KW-0472">Membrane</keyword>
<feature type="transmembrane region" description="Helical" evidence="1">
    <location>
        <begin position="113"/>
        <end position="142"/>
    </location>
</feature>